<accession>G2YZ67</accession>
<organism evidence="2 3">
    <name type="scientific">Botryotinia fuckeliana (strain T4)</name>
    <name type="common">Noble rot fungus</name>
    <name type="synonym">Botrytis cinerea</name>
    <dbReference type="NCBI Taxonomy" id="999810"/>
    <lineage>
        <taxon>Eukaryota</taxon>
        <taxon>Fungi</taxon>
        <taxon>Dikarya</taxon>
        <taxon>Ascomycota</taxon>
        <taxon>Pezizomycotina</taxon>
        <taxon>Leotiomycetes</taxon>
        <taxon>Helotiales</taxon>
        <taxon>Sclerotiniaceae</taxon>
        <taxon>Botrytis</taxon>
    </lineage>
</organism>
<keyword evidence="1" id="KW-0472">Membrane</keyword>
<dbReference type="EMBL" id="FQ790362">
    <property type="protein sequence ID" value="CCD56915.1"/>
    <property type="molecule type" value="Genomic_DNA"/>
</dbReference>
<protein>
    <submittedName>
        <fullName evidence="2">Uncharacterized protein</fullName>
    </submittedName>
</protein>
<evidence type="ECO:0000313" key="2">
    <source>
        <dbReference type="EMBL" id="CCD56915.1"/>
    </source>
</evidence>
<feature type="transmembrane region" description="Helical" evidence="1">
    <location>
        <begin position="7"/>
        <end position="25"/>
    </location>
</feature>
<dbReference type="InParanoid" id="G2YZ67"/>
<evidence type="ECO:0000256" key="1">
    <source>
        <dbReference type="SAM" id="Phobius"/>
    </source>
</evidence>
<sequence>MSKYHKPIPGILSLLLVVPGWYFILTKRFVPTPQPLSPSSRADWFLIPIFSPLNAKLNRSNSDVIPPNCFRKTYNSLADYIMTEDLHRSSKTTFCQTCPCLKCFFAELKMRNSSGYQRSERKYGSSRVRDWTGIALAEDHDAPMHSRQWRSCRLRFKASVALKIPNFEDPRFK</sequence>
<proteinExistence type="predicted"/>
<keyword evidence="1" id="KW-1133">Transmembrane helix</keyword>
<keyword evidence="1" id="KW-0812">Transmembrane</keyword>
<dbReference type="Proteomes" id="UP000008177">
    <property type="component" value="Unplaced contigs"/>
</dbReference>
<evidence type="ECO:0000313" key="3">
    <source>
        <dbReference type="Proteomes" id="UP000008177"/>
    </source>
</evidence>
<reference evidence="3" key="1">
    <citation type="journal article" date="2011" name="PLoS Genet.">
        <title>Genomic analysis of the necrotrophic fungal pathogens Sclerotinia sclerotiorum and Botrytis cinerea.</title>
        <authorList>
            <person name="Amselem J."/>
            <person name="Cuomo C.A."/>
            <person name="van Kan J.A."/>
            <person name="Viaud M."/>
            <person name="Benito E.P."/>
            <person name="Couloux A."/>
            <person name="Coutinho P.M."/>
            <person name="de Vries R.P."/>
            <person name="Dyer P.S."/>
            <person name="Fillinger S."/>
            <person name="Fournier E."/>
            <person name="Gout L."/>
            <person name="Hahn M."/>
            <person name="Kohn L."/>
            <person name="Lapalu N."/>
            <person name="Plummer K.M."/>
            <person name="Pradier J.M."/>
            <person name="Quevillon E."/>
            <person name="Sharon A."/>
            <person name="Simon A."/>
            <person name="ten Have A."/>
            <person name="Tudzynski B."/>
            <person name="Tudzynski P."/>
            <person name="Wincker P."/>
            <person name="Andrew M."/>
            <person name="Anthouard V."/>
            <person name="Beever R.E."/>
            <person name="Beffa R."/>
            <person name="Benoit I."/>
            <person name="Bouzid O."/>
            <person name="Brault B."/>
            <person name="Chen Z."/>
            <person name="Choquer M."/>
            <person name="Collemare J."/>
            <person name="Cotton P."/>
            <person name="Danchin E.G."/>
            <person name="Da Silva C."/>
            <person name="Gautier A."/>
            <person name="Giraud C."/>
            <person name="Giraud T."/>
            <person name="Gonzalez C."/>
            <person name="Grossetete S."/>
            <person name="Guldener U."/>
            <person name="Henrissat B."/>
            <person name="Howlett B.J."/>
            <person name="Kodira C."/>
            <person name="Kretschmer M."/>
            <person name="Lappartient A."/>
            <person name="Leroch M."/>
            <person name="Levis C."/>
            <person name="Mauceli E."/>
            <person name="Neuveglise C."/>
            <person name="Oeser B."/>
            <person name="Pearson M."/>
            <person name="Poulain J."/>
            <person name="Poussereau N."/>
            <person name="Quesneville H."/>
            <person name="Rascle C."/>
            <person name="Schumacher J."/>
            <person name="Segurens B."/>
            <person name="Sexton A."/>
            <person name="Silva E."/>
            <person name="Sirven C."/>
            <person name="Soanes D.M."/>
            <person name="Talbot N.J."/>
            <person name="Templeton M."/>
            <person name="Yandava C."/>
            <person name="Yarden O."/>
            <person name="Zeng Q."/>
            <person name="Rollins J.A."/>
            <person name="Lebrun M.H."/>
            <person name="Dickman M."/>
        </authorList>
    </citation>
    <scope>NUCLEOTIDE SEQUENCE [LARGE SCALE GENOMIC DNA]</scope>
    <source>
        <strain evidence="3">T4</strain>
    </source>
</reference>
<gene>
    <name evidence="2" type="ORF">BofuT4_P141770.1</name>
</gene>
<name>G2YZ67_BOTF4</name>
<dbReference type="HOGENOM" id="CLU_1547310_0_0_1"/>
<dbReference type="AlphaFoldDB" id="G2YZ67"/>